<keyword evidence="2" id="KW-1185">Reference proteome</keyword>
<dbReference type="EMBL" id="CAJNOR010005324">
    <property type="protein sequence ID" value="CAF1557041.1"/>
    <property type="molecule type" value="Genomic_DNA"/>
</dbReference>
<accession>A0A815XG38</accession>
<comment type="caution">
    <text evidence="1">The sequence shown here is derived from an EMBL/GenBank/DDBJ whole genome shotgun (WGS) entry which is preliminary data.</text>
</comment>
<sequence>MLLRLTVGFHQNSDIFQRILQLMDRDIAIYSLTLKRVGEHDVYYVKLQRTGSMNTIAVPARWIMMHFIRLMTQPKACFRNKSNSCVPSLNVTWNIHQGAINATDQTIRWTLFISRDRKPDILDLNTRNLTITKDLFSENEQIIYWRFKVIYSFEWFTHRNTFDIELNEPPMNGSFCSIDPANGTMVTLFKVRIGLIYRCNPNLSKTMTLTHSAESTIYRRLPTNGNLIVEIRDTFGCILLSNTPCRKWTMSQTIQPFASLGQIYPLDVKVSDLLIYYFDHKPQLNSMQI</sequence>
<gene>
    <name evidence="1" type="ORF">XAT740_LOCUS43330</name>
</gene>
<proteinExistence type="predicted"/>
<dbReference type="AlphaFoldDB" id="A0A815XG38"/>
<evidence type="ECO:0000313" key="1">
    <source>
        <dbReference type="EMBL" id="CAF1557041.1"/>
    </source>
</evidence>
<protein>
    <submittedName>
        <fullName evidence="1">Uncharacterized protein</fullName>
    </submittedName>
</protein>
<reference evidence="1" key="1">
    <citation type="submission" date="2021-02" db="EMBL/GenBank/DDBJ databases">
        <authorList>
            <person name="Nowell W R."/>
        </authorList>
    </citation>
    <scope>NUCLEOTIDE SEQUENCE</scope>
</reference>
<dbReference type="Proteomes" id="UP000663828">
    <property type="component" value="Unassembled WGS sequence"/>
</dbReference>
<name>A0A815XG38_ADIRI</name>
<organism evidence="1 2">
    <name type="scientific">Adineta ricciae</name>
    <name type="common">Rotifer</name>
    <dbReference type="NCBI Taxonomy" id="249248"/>
    <lineage>
        <taxon>Eukaryota</taxon>
        <taxon>Metazoa</taxon>
        <taxon>Spiralia</taxon>
        <taxon>Gnathifera</taxon>
        <taxon>Rotifera</taxon>
        <taxon>Eurotatoria</taxon>
        <taxon>Bdelloidea</taxon>
        <taxon>Adinetida</taxon>
        <taxon>Adinetidae</taxon>
        <taxon>Adineta</taxon>
    </lineage>
</organism>
<evidence type="ECO:0000313" key="2">
    <source>
        <dbReference type="Proteomes" id="UP000663828"/>
    </source>
</evidence>